<dbReference type="Gene3D" id="3.30.565.10">
    <property type="entry name" value="Histidine kinase-like ATPase, C-terminal domain"/>
    <property type="match status" value="1"/>
</dbReference>
<dbReference type="EMBL" id="BMCT01000013">
    <property type="protein sequence ID" value="GGF88510.1"/>
    <property type="molecule type" value="Genomic_DNA"/>
</dbReference>
<dbReference type="Pfam" id="PF00512">
    <property type="entry name" value="HisKA"/>
    <property type="match status" value="1"/>
</dbReference>
<dbReference type="SMART" id="SM00387">
    <property type="entry name" value="HATPase_c"/>
    <property type="match status" value="1"/>
</dbReference>
<organism evidence="8 9">
    <name type="scientific">Azorhizobium oxalatiphilum</name>
    <dbReference type="NCBI Taxonomy" id="980631"/>
    <lineage>
        <taxon>Bacteria</taxon>
        <taxon>Pseudomonadati</taxon>
        <taxon>Pseudomonadota</taxon>
        <taxon>Alphaproteobacteria</taxon>
        <taxon>Hyphomicrobiales</taxon>
        <taxon>Xanthobacteraceae</taxon>
        <taxon>Azorhizobium</taxon>
    </lineage>
</organism>
<evidence type="ECO:0000256" key="3">
    <source>
        <dbReference type="ARBA" id="ARBA00022553"/>
    </source>
</evidence>
<sequence length="369" mass="39353">MTRSATDHITNGASGDRAPATPAAADGTGFEPLLADARRSVRWLGGAVLAFVTCLLLARLHFPLLWLAAAPLLFCAIELFTLRRTLARLSEARRTEAAAEAAQLAAALAESAAKSRFLAEMSHELRTPLNAVLGFSEVMAQEVLGPHGTPAYRDYAQDIHASGRHLLALADDILDLARIESGHRQLLETPVCLGALARDCAHMMRLGATNRTITLAVEELRPARLWADERALRQMVLNLLSNAVKFTPEGGAVRLAVDRAAEGMPILMVEDTGPGMAEAELPLSPSPHHRESRLDPVSGRGAGLGLAIVRGLATLHGASLTFSDRQEGGTRAMLAFPASRCLKNRPEEVPESGAEGHTVLRPAPLLAAE</sequence>
<dbReference type="InterPro" id="IPR003661">
    <property type="entry name" value="HisK_dim/P_dom"/>
</dbReference>
<dbReference type="PANTHER" id="PTHR43047:SF72">
    <property type="entry name" value="OSMOSENSING HISTIDINE PROTEIN KINASE SLN1"/>
    <property type="match status" value="1"/>
</dbReference>
<protein>
    <recommendedName>
        <fullName evidence="2">histidine kinase</fullName>
        <ecNumber evidence="2">2.7.13.3</ecNumber>
    </recommendedName>
</protein>
<dbReference type="GO" id="GO:0000155">
    <property type="term" value="F:phosphorelay sensor kinase activity"/>
    <property type="evidence" value="ECO:0007669"/>
    <property type="project" value="InterPro"/>
</dbReference>
<evidence type="ECO:0000256" key="1">
    <source>
        <dbReference type="ARBA" id="ARBA00000085"/>
    </source>
</evidence>
<name>A0A917CHC1_9HYPH</name>
<dbReference type="PANTHER" id="PTHR43047">
    <property type="entry name" value="TWO-COMPONENT HISTIDINE PROTEIN KINASE"/>
    <property type="match status" value="1"/>
</dbReference>
<feature type="region of interest" description="Disordered" evidence="6">
    <location>
        <begin position="346"/>
        <end position="369"/>
    </location>
</feature>
<evidence type="ECO:0000256" key="6">
    <source>
        <dbReference type="SAM" id="MobiDB-lite"/>
    </source>
</evidence>
<dbReference type="Pfam" id="PF02518">
    <property type="entry name" value="HATPase_c"/>
    <property type="match status" value="1"/>
</dbReference>
<feature type="domain" description="Histidine kinase" evidence="7">
    <location>
        <begin position="120"/>
        <end position="340"/>
    </location>
</feature>
<dbReference type="Gene3D" id="1.10.287.130">
    <property type="match status" value="1"/>
</dbReference>
<gene>
    <name evidence="8" type="ORF">GCM10007301_55550</name>
</gene>
<dbReference type="InterPro" id="IPR005467">
    <property type="entry name" value="His_kinase_dom"/>
</dbReference>
<dbReference type="Proteomes" id="UP000606044">
    <property type="component" value="Unassembled WGS sequence"/>
</dbReference>
<dbReference type="InterPro" id="IPR036097">
    <property type="entry name" value="HisK_dim/P_sf"/>
</dbReference>
<dbReference type="SMART" id="SM00388">
    <property type="entry name" value="HisKA"/>
    <property type="match status" value="1"/>
</dbReference>
<reference evidence="8" key="2">
    <citation type="submission" date="2020-09" db="EMBL/GenBank/DDBJ databases">
        <authorList>
            <person name="Sun Q."/>
            <person name="Sedlacek I."/>
        </authorList>
    </citation>
    <scope>NUCLEOTIDE SEQUENCE</scope>
    <source>
        <strain evidence="8">CCM 7897</strain>
    </source>
</reference>
<feature type="compositionally biased region" description="Low complexity" evidence="6">
    <location>
        <begin position="13"/>
        <end position="23"/>
    </location>
</feature>
<dbReference type="GO" id="GO:0005886">
    <property type="term" value="C:plasma membrane"/>
    <property type="evidence" value="ECO:0007669"/>
    <property type="project" value="TreeGrafter"/>
</dbReference>
<evidence type="ECO:0000256" key="2">
    <source>
        <dbReference type="ARBA" id="ARBA00012438"/>
    </source>
</evidence>
<dbReference type="InterPro" id="IPR004358">
    <property type="entry name" value="Sig_transdc_His_kin-like_C"/>
</dbReference>
<dbReference type="RefSeq" id="WP_188584138.1">
    <property type="nucleotide sequence ID" value="NZ_BMCT01000013.1"/>
</dbReference>
<keyword evidence="5" id="KW-0418">Kinase</keyword>
<dbReference type="InterPro" id="IPR036890">
    <property type="entry name" value="HATPase_C_sf"/>
</dbReference>
<evidence type="ECO:0000256" key="5">
    <source>
        <dbReference type="ARBA" id="ARBA00022777"/>
    </source>
</evidence>
<reference evidence="8" key="1">
    <citation type="journal article" date="2014" name="Int. J. Syst. Evol. Microbiol.">
        <title>Complete genome sequence of Corynebacterium casei LMG S-19264T (=DSM 44701T), isolated from a smear-ripened cheese.</title>
        <authorList>
            <consortium name="US DOE Joint Genome Institute (JGI-PGF)"/>
            <person name="Walter F."/>
            <person name="Albersmeier A."/>
            <person name="Kalinowski J."/>
            <person name="Ruckert C."/>
        </authorList>
    </citation>
    <scope>NUCLEOTIDE SEQUENCE</scope>
    <source>
        <strain evidence="8">CCM 7897</strain>
    </source>
</reference>
<evidence type="ECO:0000259" key="7">
    <source>
        <dbReference type="PROSITE" id="PS50109"/>
    </source>
</evidence>
<dbReference type="SUPFAM" id="SSF55874">
    <property type="entry name" value="ATPase domain of HSP90 chaperone/DNA topoisomerase II/histidine kinase"/>
    <property type="match status" value="1"/>
</dbReference>
<keyword evidence="4" id="KW-0808">Transferase</keyword>
<accession>A0A917CHC1</accession>
<evidence type="ECO:0000313" key="8">
    <source>
        <dbReference type="EMBL" id="GGF88510.1"/>
    </source>
</evidence>
<dbReference type="PROSITE" id="PS50109">
    <property type="entry name" value="HIS_KIN"/>
    <property type="match status" value="1"/>
</dbReference>
<keyword evidence="9" id="KW-1185">Reference proteome</keyword>
<dbReference type="PRINTS" id="PR00344">
    <property type="entry name" value="BCTRLSENSOR"/>
</dbReference>
<feature type="compositionally biased region" description="Polar residues" evidence="6">
    <location>
        <begin position="1"/>
        <end position="12"/>
    </location>
</feature>
<keyword evidence="3" id="KW-0597">Phosphoprotein</keyword>
<comment type="caution">
    <text evidence="8">The sequence shown here is derived from an EMBL/GenBank/DDBJ whole genome shotgun (WGS) entry which is preliminary data.</text>
</comment>
<proteinExistence type="predicted"/>
<dbReference type="EC" id="2.7.13.3" evidence="2"/>
<dbReference type="InterPro" id="IPR003594">
    <property type="entry name" value="HATPase_dom"/>
</dbReference>
<feature type="region of interest" description="Disordered" evidence="6">
    <location>
        <begin position="1"/>
        <end position="23"/>
    </location>
</feature>
<dbReference type="AlphaFoldDB" id="A0A917CHC1"/>
<evidence type="ECO:0000256" key="4">
    <source>
        <dbReference type="ARBA" id="ARBA00022679"/>
    </source>
</evidence>
<comment type="catalytic activity">
    <reaction evidence="1">
        <text>ATP + protein L-histidine = ADP + protein N-phospho-L-histidine.</text>
        <dbReference type="EC" id="2.7.13.3"/>
    </reaction>
</comment>
<dbReference type="CDD" id="cd00082">
    <property type="entry name" value="HisKA"/>
    <property type="match status" value="1"/>
</dbReference>
<dbReference type="GO" id="GO:0009927">
    <property type="term" value="F:histidine phosphotransfer kinase activity"/>
    <property type="evidence" value="ECO:0007669"/>
    <property type="project" value="TreeGrafter"/>
</dbReference>
<dbReference type="SUPFAM" id="SSF47384">
    <property type="entry name" value="Homodimeric domain of signal transducing histidine kinase"/>
    <property type="match status" value="1"/>
</dbReference>
<evidence type="ECO:0000313" key="9">
    <source>
        <dbReference type="Proteomes" id="UP000606044"/>
    </source>
</evidence>